<evidence type="ECO:0000256" key="1">
    <source>
        <dbReference type="ARBA" id="ARBA00004141"/>
    </source>
</evidence>
<feature type="transmembrane region" description="Helical" evidence="11">
    <location>
        <begin position="154"/>
        <end position="172"/>
    </location>
</feature>
<keyword evidence="13" id="KW-1185">Reference proteome</keyword>
<evidence type="ECO:0000256" key="8">
    <source>
        <dbReference type="ARBA" id="ARBA00023224"/>
    </source>
</evidence>
<feature type="non-terminal residue" evidence="14">
    <location>
        <position position="205"/>
    </location>
</feature>
<dbReference type="PROSITE" id="PS50262">
    <property type="entry name" value="G_PROTEIN_RECEP_F1_2"/>
    <property type="match status" value="1"/>
</dbReference>
<evidence type="ECO:0000256" key="5">
    <source>
        <dbReference type="ARBA" id="ARBA00023040"/>
    </source>
</evidence>
<dbReference type="PANTHER" id="PTHR24235:SF29">
    <property type="entry name" value="GH23382P"/>
    <property type="match status" value="1"/>
</dbReference>
<evidence type="ECO:0000256" key="6">
    <source>
        <dbReference type="ARBA" id="ARBA00023136"/>
    </source>
</evidence>
<comment type="similarity">
    <text evidence="2 9">Belongs to the G-protein coupled receptor 1 family.</text>
</comment>
<evidence type="ECO:0000256" key="11">
    <source>
        <dbReference type="SAM" id="Phobius"/>
    </source>
</evidence>
<sequence length="205" mass="21621">MDGLGAVAEQAAFIIVEDVSRSNNGDNSTSSFSSSSSLSSSSDSIMADLLGTNTTASSLPGNTTDSEPYDVPTGLMVLLAFLYGSISLMAVIGNGLVILVIVKNRRMHTVTNIFIANLAVADVIIGIFSIPFQFQAAILQRWVLANFLCSLAPFVQLISVNVSIFTLTVIAVDRYIAVIHPFKAGCSKRSAAIIISVIWTVAVGS</sequence>
<feature type="compositionally biased region" description="Low complexity" evidence="10">
    <location>
        <begin position="28"/>
        <end position="41"/>
    </location>
</feature>
<organism evidence="13 14">
    <name type="scientific">Aplysia californica</name>
    <name type="common">California sea hare</name>
    <dbReference type="NCBI Taxonomy" id="6500"/>
    <lineage>
        <taxon>Eukaryota</taxon>
        <taxon>Metazoa</taxon>
        <taxon>Spiralia</taxon>
        <taxon>Lophotrochozoa</taxon>
        <taxon>Mollusca</taxon>
        <taxon>Gastropoda</taxon>
        <taxon>Heterobranchia</taxon>
        <taxon>Euthyneura</taxon>
        <taxon>Tectipleura</taxon>
        <taxon>Aplysiida</taxon>
        <taxon>Aplysioidea</taxon>
        <taxon>Aplysiidae</taxon>
        <taxon>Aplysia</taxon>
    </lineage>
</organism>
<feature type="region of interest" description="Disordered" evidence="10">
    <location>
        <begin position="22"/>
        <end position="41"/>
    </location>
</feature>
<keyword evidence="4 11" id="KW-1133">Transmembrane helix</keyword>
<evidence type="ECO:0000259" key="12">
    <source>
        <dbReference type="PROSITE" id="PS50262"/>
    </source>
</evidence>
<name>A0ABM1AER7_APLCA</name>
<evidence type="ECO:0000313" key="13">
    <source>
        <dbReference type="Proteomes" id="UP000694888"/>
    </source>
</evidence>
<dbReference type="RefSeq" id="XP_012946287.1">
    <property type="nucleotide sequence ID" value="XM_013090833.1"/>
</dbReference>
<keyword evidence="5 9" id="KW-0297">G-protein coupled receptor</keyword>
<comment type="subcellular location">
    <subcellularLocation>
        <location evidence="1">Membrane</location>
        <topology evidence="1">Multi-pass membrane protein</topology>
    </subcellularLocation>
</comment>
<dbReference type="SUPFAM" id="SSF81321">
    <property type="entry name" value="Family A G protein-coupled receptor-like"/>
    <property type="match status" value="1"/>
</dbReference>
<dbReference type="InterPro" id="IPR000611">
    <property type="entry name" value="NPY_rcpt"/>
</dbReference>
<reference evidence="14" key="1">
    <citation type="submission" date="2025-08" db="UniProtKB">
        <authorList>
            <consortium name="RefSeq"/>
        </authorList>
    </citation>
    <scope>IDENTIFICATION</scope>
</reference>
<evidence type="ECO:0000256" key="4">
    <source>
        <dbReference type="ARBA" id="ARBA00022989"/>
    </source>
</evidence>
<dbReference type="InterPro" id="IPR017452">
    <property type="entry name" value="GPCR_Rhodpsn_7TM"/>
</dbReference>
<dbReference type="Gene3D" id="1.20.1070.10">
    <property type="entry name" value="Rhodopsin 7-helix transmembrane proteins"/>
    <property type="match status" value="1"/>
</dbReference>
<dbReference type="Proteomes" id="UP000694888">
    <property type="component" value="Unplaced"/>
</dbReference>
<evidence type="ECO:0000256" key="10">
    <source>
        <dbReference type="SAM" id="MobiDB-lite"/>
    </source>
</evidence>
<dbReference type="InterPro" id="IPR000276">
    <property type="entry name" value="GPCR_Rhodpsn"/>
</dbReference>
<keyword evidence="3 9" id="KW-0812">Transmembrane</keyword>
<dbReference type="PRINTS" id="PR01012">
    <property type="entry name" value="NRPEPTIDEYR"/>
</dbReference>
<evidence type="ECO:0000256" key="3">
    <source>
        <dbReference type="ARBA" id="ARBA00022692"/>
    </source>
</evidence>
<gene>
    <name evidence="14" type="primary">LOC106013936</name>
</gene>
<evidence type="ECO:0000256" key="2">
    <source>
        <dbReference type="ARBA" id="ARBA00010663"/>
    </source>
</evidence>
<proteinExistence type="inferred from homology"/>
<evidence type="ECO:0000256" key="7">
    <source>
        <dbReference type="ARBA" id="ARBA00023170"/>
    </source>
</evidence>
<protein>
    <submittedName>
        <fullName evidence="14">Neuropeptide FF receptor 1</fullName>
    </submittedName>
</protein>
<dbReference type="PANTHER" id="PTHR24235">
    <property type="entry name" value="NEUROPEPTIDE Y RECEPTOR"/>
    <property type="match status" value="1"/>
</dbReference>
<keyword evidence="8 9" id="KW-0807">Transducer</keyword>
<dbReference type="GeneID" id="106013936"/>
<feature type="transmembrane region" description="Helical" evidence="11">
    <location>
        <begin position="114"/>
        <end position="134"/>
    </location>
</feature>
<keyword evidence="7 9" id="KW-0675">Receptor</keyword>
<keyword evidence="6 11" id="KW-0472">Membrane</keyword>
<dbReference type="PRINTS" id="PR00237">
    <property type="entry name" value="GPCRRHODOPSN"/>
</dbReference>
<feature type="domain" description="G-protein coupled receptors family 1 profile" evidence="12">
    <location>
        <begin position="93"/>
        <end position="205"/>
    </location>
</feature>
<evidence type="ECO:0000256" key="9">
    <source>
        <dbReference type="RuleBase" id="RU000688"/>
    </source>
</evidence>
<dbReference type="PROSITE" id="PS00237">
    <property type="entry name" value="G_PROTEIN_RECEP_F1_1"/>
    <property type="match status" value="1"/>
</dbReference>
<feature type="transmembrane region" description="Helical" evidence="11">
    <location>
        <begin position="75"/>
        <end position="102"/>
    </location>
</feature>
<accession>A0ABM1AER7</accession>
<evidence type="ECO:0000313" key="14">
    <source>
        <dbReference type="RefSeq" id="XP_012946287.1"/>
    </source>
</evidence>
<dbReference type="Pfam" id="PF00001">
    <property type="entry name" value="7tm_1"/>
    <property type="match status" value="1"/>
</dbReference>